<proteinExistence type="predicted"/>
<name>A0A5N6K797_MONLA</name>
<dbReference type="GO" id="GO:0005975">
    <property type="term" value="P:carbohydrate metabolic process"/>
    <property type="evidence" value="ECO:0007669"/>
    <property type="project" value="InterPro"/>
</dbReference>
<dbReference type="PROSITE" id="PS51910">
    <property type="entry name" value="GH18_2"/>
    <property type="match status" value="1"/>
</dbReference>
<dbReference type="EMBL" id="VIGI01000006">
    <property type="protein sequence ID" value="KAB8298672.1"/>
    <property type="molecule type" value="Genomic_DNA"/>
</dbReference>
<reference evidence="2 3" key="1">
    <citation type="submission" date="2019-06" db="EMBL/GenBank/DDBJ databases">
        <title>Genome Sequence of the Brown Rot Fungal Pathogen Monilinia laxa.</title>
        <authorList>
            <person name="De Miccolis Angelini R.M."/>
            <person name="Landi L."/>
            <person name="Abate D."/>
            <person name="Pollastro S."/>
            <person name="Romanazzi G."/>
            <person name="Faretra F."/>
        </authorList>
    </citation>
    <scope>NUCLEOTIDE SEQUENCE [LARGE SCALE GENOMIC DNA]</scope>
    <source>
        <strain evidence="2 3">Mlax316</strain>
    </source>
</reference>
<comment type="caution">
    <text evidence="2">The sequence shown here is derived from an EMBL/GenBank/DDBJ whole genome shotgun (WGS) entry which is preliminary data.</text>
</comment>
<dbReference type="Proteomes" id="UP000326757">
    <property type="component" value="Unassembled WGS sequence"/>
</dbReference>
<dbReference type="Gene3D" id="3.20.20.80">
    <property type="entry name" value="Glycosidases"/>
    <property type="match status" value="1"/>
</dbReference>
<protein>
    <recommendedName>
        <fullName evidence="1">GH18 domain-containing protein</fullName>
    </recommendedName>
</protein>
<evidence type="ECO:0000313" key="2">
    <source>
        <dbReference type="EMBL" id="KAB8298672.1"/>
    </source>
</evidence>
<dbReference type="AlphaFoldDB" id="A0A5N6K797"/>
<organism evidence="2 3">
    <name type="scientific">Monilinia laxa</name>
    <name type="common">Brown rot fungus</name>
    <name type="synonym">Sclerotinia laxa</name>
    <dbReference type="NCBI Taxonomy" id="61186"/>
    <lineage>
        <taxon>Eukaryota</taxon>
        <taxon>Fungi</taxon>
        <taxon>Dikarya</taxon>
        <taxon>Ascomycota</taxon>
        <taxon>Pezizomycotina</taxon>
        <taxon>Leotiomycetes</taxon>
        <taxon>Helotiales</taxon>
        <taxon>Sclerotiniaceae</taxon>
        <taxon>Monilinia</taxon>
    </lineage>
</organism>
<dbReference type="InterPro" id="IPR017853">
    <property type="entry name" value="GH"/>
</dbReference>
<evidence type="ECO:0000313" key="3">
    <source>
        <dbReference type="Proteomes" id="UP000326757"/>
    </source>
</evidence>
<feature type="domain" description="GH18" evidence="1">
    <location>
        <begin position="83"/>
        <end position="140"/>
    </location>
</feature>
<gene>
    <name evidence="2" type="ORF">EYC80_000850</name>
</gene>
<sequence length="140" mass="16295">MRTISVVKDEVAIAGFLDSIRRPDSEEFDKQPTHPDDKGVFVDQRNYYGRTALMEAARRREACISSTQHRIIAFVSINAPSKYLNAAYSVNWTLYEKQYFPHDLPVADLTRRLYAFANFDPDTDVYDLFVFIFIYQPRAN</sequence>
<accession>A0A5N6K797</accession>
<keyword evidence="3" id="KW-1185">Reference proteome</keyword>
<evidence type="ECO:0000259" key="1">
    <source>
        <dbReference type="PROSITE" id="PS51910"/>
    </source>
</evidence>
<dbReference type="InterPro" id="IPR001223">
    <property type="entry name" value="Glyco_hydro18_cat"/>
</dbReference>
<dbReference type="SUPFAM" id="SSF51445">
    <property type="entry name" value="(Trans)glycosidases"/>
    <property type="match status" value="1"/>
</dbReference>